<evidence type="ECO:0000256" key="3">
    <source>
        <dbReference type="ARBA" id="ARBA00022475"/>
    </source>
</evidence>
<dbReference type="InterPro" id="IPR050366">
    <property type="entry name" value="BP-dependent_transpt_permease"/>
</dbReference>
<evidence type="ECO:0000256" key="4">
    <source>
        <dbReference type="ARBA" id="ARBA00022692"/>
    </source>
</evidence>
<comment type="caution">
    <text evidence="9">The sequence shown here is derived from an EMBL/GenBank/DDBJ whole genome shotgun (WGS) entry which is preliminary data.</text>
</comment>
<evidence type="ECO:0000313" key="9">
    <source>
        <dbReference type="EMBL" id="NYB75286.1"/>
    </source>
</evidence>
<dbReference type="EMBL" id="JACBNQ010000019">
    <property type="protein sequence ID" value="NYB75286.1"/>
    <property type="molecule type" value="Genomic_DNA"/>
</dbReference>
<evidence type="ECO:0000256" key="2">
    <source>
        <dbReference type="ARBA" id="ARBA00022448"/>
    </source>
</evidence>
<keyword evidence="2 7" id="KW-0813">Transport</keyword>
<comment type="subcellular location">
    <subcellularLocation>
        <location evidence="1 7">Cell membrane</location>
        <topology evidence="1 7">Multi-pass membrane protein</topology>
    </subcellularLocation>
</comment>
<evidence type="ECO:0000256" key="7">
    <source>
        <dbReference type="RuleBase" id="RU363032"/>
    </source>
</evidence>
<dbReference type="PANTHER" id="PTHR43386">
    <property type="entry name" value="OLIGOPEPTIDE TRANSPORT SYSTEM PERMEASE PROTEIN APPC"/>
    <property type="match status" value="1"/>
</dbReference>
<proteinExistence type="inferred from homology"/>
<feature type="transmembrane region" description="Helical" evidence="7">
    <location>
        <begin position="135"/>
        <end position="157"/>
    </location>
</feature>
<dbReference type="Gene3D" id="1.10.3720.10">
    <property type="entry name" value="MetI-like"/>
    <property type="match status" value="1"/>
</dbReference>
<keyword evidence="5 7" id="KW-1133">Transmembrane helix</keyword>
<dbReference type="PROSITE" id="PS50928">
    <property type="entry name" value="ABC_TM1"/>
    <property type="match status" value="1"/>
</dbReference>
<feature type="transmembrane region" description="Helical" evidence="7">
    <location>
        <begin position="260"/>
        <end position="281"/>
    </location>
</feature>
<dbReference type="InterPro" id="IPR035906">
    <property type="entry name" value="MetI-like_sf"/>
</dbReference>
<evidence type="ECO:0000256" key="5">
    <source>
        <dbReference type="ARBA" id="ARBA00022989"/>
    </source>
</evidence>
<name>A0A974BM05_SEDHY</name>
<evidence type="ECO:0000256" key="1">
    <source>
        <dbReference type="ARBA" id="ARBA00004651"/>
    </source>
</evidence>
<dbReference type="PANTHER" id="PTHR43386:SF1">
    <property type="entry name" value="D,D-DIPEPTIDE TRANSPORT SYSTEM PERMEASE PROTEIN DDPC-RELATED"/>
    <property type="match status" value="1"/>
</dbReference>
<feature type="domain" description="ABC transmembrane type-1" evidence="8">
    <location>
        <begin position="93"/>
        <end position="282"/>
    </location>
</feature>
<feature type="transmembrane region" description="Helical" evidence="7">
    <location>
        <begin position="214"/>
        <end position="239"/>
    </location>
</feature>
<keyword evidence="4 7" id="KW-0812">Transmembrane</keyword>
<organism evidence="9 10">
    <name type="scientific">Sedimentibacter hydroxybenzoicus DSM 7310</name>
    <dbReference type="NCBI Taxonomy" id="1123245"/>
    <lineage>
        <taxon>Bacteria</taxon>
        <taxon>Bacillati</taxon>
        <taxon>Bacillota</taxon>
        <taxon>Tissierellia</taxon>
        <taxon>Sedimentibacter</taxon>
    </lineage>
</organism>
<evidence type="ECO:0000259" key="8">
    <source>
        <dbReference type="PROSITE" id="PS50928"/>
    </source>
</evidence>
<feature type="transmembrane region" description="Helical" evidence="7">
    <location>
        <begin position="101"/>
        <end position="123"/>
    </location>
</feature>
<keyword evidence="10" id="KW-1185">Reference proteome</keyword>
<dbReference type="AlphaFoldDB" id="A0A974BM05"/>
<dbReference type="GO" id="GO:0005886">
    <property type="term" value="C:plasma membrane"/>
    <property type="evidence" value="ECO:0007669"/>
    <property type="project" value="UniProtKB-SubCell"/>
</dbReference>
<dbReference type="Pfam" id="PF00528">
    <property type="entry name" value="BPD_transp_1"/>
    <property type="match status" value="1"/>
</dbReference>
<feature type="transmembrane region" description="Helical" evidence="7">
    <location>
        <begin position="34"/>
        <end position="54"/>
    </location>
</feature>
<evidence type="ECO:0000313" key="10">
    <source>
        <dbReference type="Proteomes" id="UP000611629"/>
    </source>
</evidence>
<dbReference type="GO" id="GO:0055085">
    <property type="term" value="P:transmembrane transport"/>
    <property type="evidence" value="ECO:0007669"/>
    <property type="project" value="InterPro"/>
</dbReference>
<evidence type="ECO:0000256" key="6">
    <source>
        <dbReference type="ARBA" id="ARBA00023136"/>
    </source>
</evidence>
<accession>A0A974BM05</accession>
<reference evidence="9" key="1">
    <citation type="submission" date="2020-07" db="EMBL/GenBank/DDBJ databases">
        <title>Genomic analysis of a strain of Sedimentibacter Hydroxybenzoicus DSM7310.</title>
        <authorList>
            <person name="Ma S."/>
        </authorList>
    </citation>
    <scope>NUCLEOTIDE SEQUENCE</scope>
    <source>
        <strain evidence="9">DSM 7310</strain>
    </source>
</reference>
<dbReference type="InterPro" id="IPR025966">
    <property type="entry name" value="OppC_N"/>
</dbReference>
<dbReference type="Pfam" id="PF12911">
    <property type="entry name" value="OppC_N"/>
    <property type="match status" value="1"/>
</dbReference>
<dbReference type="SUPFAM" id="SSF161098">
    <property type="entry name" value="MetI-like"/>
    <property type="match status" value="1"/>
</dbReference>
<keyword evidence="3" id="KW-1003">Cell membrane</keyword>
<sequence>MSAVNNTATTRVQYKKRSQTKEIWRRFRKNKSSIIGMIIIAILIICAIFAENIAPYDPVKQDYAHTLEHPSKEHIFGTDEFGRDIFSRIIFGARTSLSVGLISVSISCIVGGVIGAISGYFGGRIDTFIMRCMDVFLAIPSILFNISIIAALGPGIVNMMIAVGVSNIPRYCRIMRASVLQIKNQEFIEAAKAGGALDFFIITFHVVPNSLAPIIVQATLNVGSAIIACAGLSFIGVGISPPTPEWGAMLSNGRDLLRNYSYITAFPGLAIMITVLSLNLMGDGLRDAFDPKLKR</sequence>
<dbReference type="RefSeq" id="WP_179238988.1">
    <property type="nucleotide sequence ID" value="NZ_JACBNQ010000019.1"/>
</dbReference>
<gene>
    <name evidence="9" type="ORF">HZF24_14155</name>
</gene>
<comment type="similarity">
    <text evidence="7">Belongs to the binding-protein-dependent transport system permease family.</text>
</comment>
<dbReference type="Proteomes" id="UP000611629">
    <property type="component" value="Unassembled WGS sequence"/>
</dbReference>
<keyword evidence="6 7" id="KW-0472">Membrane</keyword>
<protein>
    <submittedName>
        <fullName evidence="9">ABC transporter permease</fullName>
    </submittedName>
</protein>
<dbReference type="CDD" id="cd06261">
    <property type="entry name" value="TM_PBP2"/>
    <property type="match status" value="1"/>
</dbReference>
<dbReference type="InterPro" id="IPR000515">
    <property type="entry name" value="MetI-like"/>
</dbReference>